<evidence type="ECO:0000313" key="3">
    <source>
        <dbReference type="Proteomes" id="UP000030012"/>
    </source>
</evidence>
<name>A0A0A0HW48_CLONO</name>
<accession>A0A0A0HW48</accession>
<dbReference type="OrthoDB" id="2519014at2"/>
<dbReference type="NCBIfam" id="NF033540">
    <property type="entry name" value="transpos_IS701"/>
    <property type="match status" value="1"/>
</dbReference>
<dbReference type="InterPro" id="IPR039365">
    <property type="entry name" value="IS701-like"/>
</dbReference>
<dbReference type="EMBL" id="JENJ01000104">
    <property type="protein sequence ID" value="KGM93404.1"/>
    <property type="molecule type" value="Genomic_DNA"/>
</dbReference>
<dbReference type="Proteomes" id="UP000030012">
    <property type="component" value="Unassembled WGS sequence"/>
</dbReference>
<dbReference type="PANTHER" id="PTHR33627:SF1">
    <property type="entry name" value="TRANSPOSASE"/>
    <property type="match status" value="1"/>
</dbReference>
<protein>
    <recommendedName>
        <fullName evidence="1">Transposase IS701-like DDE domain-containing protein</fullName>
    </recommendedName>
</protein>
<dbReference type="InterPro" id="IPR038721">
    <property type="entry name" value="IS701-like_DDE_dom"/>
</dbReference>
<gene>
    <name evidence="2" type="ORF">Z968_12535</name>
</gene>
<reference evidence="2 3" key="1">
    <citation type="submission" date="2014-01" db="EMBL/GenBank/DDBJ databases">
        <title>Plasmidome dynamics in the species complex Clostridium novyi sensu lato converts strains of independent lineages into distinctly different pathogens.</title>
        <authorList>
            <person name="Skarin H."/>
            <person name="Segerman B."/>
        </authorList>
    </citation>
    <scope>NUCLEOTIDE SEQUENCE [LARGE SCALE GENOMIC DNA]</scope>
    <source>
        <strain evidence="2 3">4552</strain>
    </source>
</reference>
<dbReference type="AlphaFoldDB" id="A0A0A0HW48"/>
<proteinExistence type="predicted"/>
<dbReference type="InterPro" id="IPR012337">
    <property type="entry name" value="RNaseH-like_sf"/>
</dbReference>
<dbReference type="Pfam" id="PF13546">
    <property type="entry name" value="DDE_5"/>
    <property type="match status" value="1"/>
</dbReference>
<sequence length="406" mass="47080">MPSNILSINKELCNYFNDINYGMSKSQFHNLTTIANGLINLSGSKSLLKISKTILNAKNSSSIYRFLSHSKWDDSLIDRNRINYLNLHFDKIIKPQSVGFLAIDDTVNPKVQAKKMQGLSYNFSHVASKSLWSHCVVTSNFVTDNISIPLNYKPYLSKENCEKHQRTFKGKSDIAIEFIQSFNKPSNCDKIYCLVDSWYTSQRLIDSCLTKGYHLIGALKSNRKISPLGITLQLKEFTKHIDPSTLDVVTVKGKQYSVYKYEGKVSNIENSLVLICYEIDGDKFKPPIYLLSTDIELNPENIIEYYLNRWTIETNYKYLKTHLGFDKYKVRSLLSIERYFLIIFLTINFLEIYRNRIRYLYQVSTIGKTIEFIQSLTAKELIVFIYNQAKNNIPIQEVLDKLKLVF</sequence>
<evidence type="ECO:0000259" key="1">
    <source>
        <dbReference type="Pfam" id="PF13546"/>
    </source>
</evidence>
<evidence type="ECO:0000313" key="2">
    <source>
        <dbReference type="EMBL" id="KGM93404.1"/>
    </source>
</evidence>
<organism evidence="2 3">
    <name type="scientific">Clostridium novyi A str. 4552</name>
    <dbReference type="NCBI Taxonomy" id="1444289"/>
    <lineage>
        <taxon>Bacteria</taxon>
        <taxon>Bacillati</taxon>
        <taxon>Bacillota</taxon>
        <taxon>Clostridia</taxon>
        <taxon>Eubacteriales</taxon>
        <taxon>Clostridiaceae</taxon>
        <taxon>Clostridium</taxon>
    </lineage>
</organism>
<dbReference type="PANTHER" id="PTHR33627">
    <property type="entry name" value="TRANSPOSASE"/>
    <property type="match status" value="1"/>
</dbReference>
<dbReference type="SUPFAM" id="SSF53098">
    <property type="entry name" value="Ribonuclease H-like"/>
    <property type="match status" value="1"/>
</dbReference>
<dbReference type="RefSeq" id="WP_039256317.1">
    <property type="nucleotide sequence ID" value="NZ_JENJ01000104.1"/>
</dbReference>
<dbReference type="Gene3D" id="3.90.350.10">
    <property type="entry name" value="Transposase Inhibitor Protein From Tn5, Chain A, domain 1"/>
    <property type="match status" value="1"/>
</dbReference>
<comment type="caution">
    <text evidence="2">The sequence shown here is derived from an EMBL/GenBank/DDBJ whole genome shotgun (WGS) entry which is preliminary data.</text>
</comment>
<feature type="domain" description="Transposase IS701-like DDE" evidence="1">
    <location>
        <begin position="25"/>
        <end position="226"/>
    </location>
</feature>